<dbReference type="InterPro" id="IPR035996">
    <property type="entry name" value="4pyrrol_Methylase_sf"/>
</dbReference>
<dbReference type="Gene3D" id="3.30.950.10">
    <property type="entry name" value="Methyltransferase, Cobalt-precorrin-4 Transmethylase, Domain 2"/>
    <property type="match status" value="1"/>
</dbReference>
<reference evidence="9" key="1">
    <citation type="journal article" date="2014" name="Int. J. Syst. Evol. Microbiol.">
        <title>Complete genome sequence of Corynebacterium casei LMG S-19264T (=DSM 44701T), isolated from a smear-ripened cheese.</title>
        <authorList>
            <consortium name="US DOE Joint Genome Institute (JGI-PGF)"/>
            <person name="Walter F."/>
            <person name="Albersmeier A."/>
            <person name="Kalinowski J."/>
            <person name="Ruckert C."/>
        </authorList>
    </citation>
    <scope>NUCLEOTIDE SEQUENCE</scope>
    <source>
        <strain evidence="9">CGMCC 4.7201</strain>
    </source>
</reference>
<protein>
    <submittedName>
        <fullName evidence="9">Precorrin-4 C(11)-methyltransferase</fullName>
    </submittedName>
</protein>
<sequence length="254" mass="26899">MTVYFIGAGPGAADLITLRGQRTLARCGVCLYAGSLVPRELLAECPPGARLVDTARLDLDRITEEFVRAHREGQDVARLHSGDPSVFSAVAEQMRRLDAEGIAYEVVPGVPAFAAAAAALKRELTVPTVGQTVILTRIAQQATPMPGGEDLATLGRSRALIVLHLAARHVDRVVAELVPHYGEDCPAAVVAMASRPDELVLRGTLGDIAGQVKAAGVVRTAVIMAGATLGAREFRDSHLYSSARERPHTPCDTP</sequence>
<dbReference type="GO" id="GO:0032259">
    <property type="term" value="P:methylation"/>
    <property type="evidence" value="ECO:0007669"/>
    <property type="project" value="UniProtKB-KW"/>
</dbReference>
<dbReference type="RefSeq" id="WP_189132837.1">
    <property type="nucleotide sequence ID" value="NZ_BMMS01000015.1"/>
</dbReference>
<keyword evidence="6" id="KW-0949">S-adenosyl-L-methionine</keyword>
<evidence type="ECO:0000313" key="9">
    <source>
        <dbReference type="EMBL" id="GGO90797.1"/>
    </source>
</evidence>
<evidence type="ECO:0000256" key="1">
    <source>
        <dbReference type="ARBA" id="ARBA00004953"/>
    </source>
</evidence>
<evidence type="ECO:0000256" key="2">
    <source>
        <dbReference type="ARBA" id="ARBA00005879"/>
    </source>
</evidence>
<comment type="caution">
    <text evidence="9">The sequence shown here is derived from an EMBL/GenBank/DDBJ whole genome shotgun (WGS) entry which is preliminary data.</text>
</comment>
<evidence type="ECO:0000256" key="5">
    <source>
        <dbReference type="ARBA" id="ARBA00022679"/>
    </source>
</evidence>
<dbReference type="InterPro" id="IPR003043">
    <property type="entry name" value="Uropor_MeTrfase_CS"/>
</dbReference>
<evidence type="ECO:0000259" key="8">
    <source>
        <dbReference type="Pfam" id="PF00590"/>
    </source>
</evidence>
<dbReference type="CDD" id="cd11641">
    <property type="entry name" value="Precorrin-4_C11-MT"/>
    <property type="match status" value="1"/>
</dbReference>
<dbReference type="PROSITE" id="PS00839">
    <property type="entry name" value="SUMT_1"/>
    <property type="match status" value="1"/>
</dbReference>
<dbReference type="PANTHER" id="PTHR45790">
    <property type="entry name" value="SIROHEME SYNTHASE-RELATED"/>
    <property type="match status" value="1"/>
</dbReference>
<dbReference type="Pfam" id="PF00590">
    <property type="entry name" value="TP_methylase"/>
    <property type="match status" value="1"/>
</dbReference>
<evidence type="ECO:0000256" key="7">
    <source>
        <dbReference type="RuleBase" id="RU003960"/>
    </source>
</evidence>
<dbReference type="AlphaFoldDB" id="A0A917ZSR6"/>
<keyword evidence="4 7" id="KW-0489">Methyltransferase</keyword>
<comment type="similarity">
    <text evidence="2 7">Belongs to the precorrin methyltransferase family.</text>
</comment>
<gene>
    <name evidence="9" type="primary">cobM</name>
    <name evidence="9" type="ORF">GCM10012280_37150</name>
</gene>
<reference evidence="9" key="2">
    <citation type="submission" date="2020-09" db="EMBL/GenBank/DDBJ databases">
        <authorList>
            <person name="Sun Q."/>
            <person name="Zhou Y."/>
        </authorList>
    </citation>
    <scope>NUCLEOTIDE SEQUENCE</scope>
    <source>
        <strain evidence="9">CGMCC 4.7201</strain>
    </source>
</reference>
<feature type="domain" description="Tetrapyrrole methylase" evidence="8">
    <location>
        <begin position="2"/>
        <end position="208"/>
    </location>
</feature>
<dbReference type="PROSITE" id="PS00840">
    <property type="entry name" value="SUMT_2"/>
    <property type="match status" value="1"/>
</dbReference>
<dbReference type="InterPro" id="IPR006362">
    <property type="entry name" value="Cbl_synth_CobM/CibF"/>
</dbReference>
<dbReference type="InterPro" id="IPR014776">
    <property type="entry name" value="4pyrrole_Mease_sub2"/>
</dbReference>
<evidence type="ECO:0000313" key="10">
    <source>
        <dbReference type="Proteomes" id="UP000641932"/>
    </source>
</evidence>
<dbReference type="InterPro" id="IPR014777">
    <property type="entry name" value="4pyrrole_Mease_sub1"/>
</dbReference>
<evidence type="ECO:0000256" key="6">
    <source>
        <dbReference type="ARBA" id="ARBA00022691"/>
    </source>
</evidence>
<name>A0A917ZSR6_9ACTN</name>
<evidence type="ECO:0000256" key="4">
    <source>
        <dbReference type="ARBA" id="ARBA00022603"/>
    </source>
</evidence>
<proteinExistence type="inferred from homology"/>
<dbReference type="SUPFAM" id="SSF53790">
    <property type="entry name" value="Tetrapyrrole methylase"/>
    <property type="match status" value="1"/>
</dbReference>
<dbReference type="InterPro" id="IPR000878">
    <property type="entry name" value="4pyrrol_Mease"/>
</dbReference>
<comment type="pathway">
    <text evidence="1">Cofactor biosynthesis; adenosylcobalamin biosynthesis.</text>
</comment>
<dbReference type="Gene3D" id="3.40.1010.10">
    <property type="entry name" value="Cobalt-precorrin-4 Transmethylase, Domain 1"/>
    <property type="match status" value="1"/>
</dbReference>
<dbReference type="InterPro" id="IPR050161">
    <property type="entry name" value="Siro_Cobalamin_biosynth"/>
</dbReference>
<keyword evidence="10" id="KW-1185">Reference proteome</keyword>
<keyword evidence="5 7" id="KW-0808">Transferase</keyword>
<dbReference type="NCBIfam" id="TIGR01465">
    <property type="entry name" value="cobM_cbiF"/>
    <property type="match status" value="1"/>
</dbReference>
<evidence type="ECO:0000256" key="3">
    <source>
        <dbReference type="ARBA" id="ARBA00022573"/>
    </source>
</evidence>
<dbReference type="GO" id="GO:0046026">
    <property type="term" value="F:precorrin-4 C11-methyltransferase activity"/>
    <property type="evidence" value="ECO:0007669"/>
    <property type="project" value="InterPro"/>
</dbReference>
<dbReference type="Proteomes" id="UP000641932">
    <property type="component" value="Unassembled WGS sequence"/>
</dbReference>
<dbReference type="GO" id="GO:0009236">
    <property type="term" value="P:cobalamin biosynthetic process"/>
    <property type="evidence" value="ECO:0007669"/>
    <property type="project" value="UniProtKB-KW"/>
</dbReference>
<accession>A0A917ZSR6</accession>
<dbReference type="EMBL" id="BMMS01000015">
    <property type="protein sequence ID" value="GGO90797.1"/>
    <property type="molecule type" value="Genomic_DNA"/>
</dbReference>
<keyword evidence="3" id="KW-0169">Cobalamin biosynthesis</keyword>
<organism evidence="9 10">
    <name type="scientific">Wenjunlia tyrosinilytica</name>
    <dbReference type="NCBI Taxonomy" id="1544741"/>
    <lineage>
        <taxon>Bacteria</taxon>
        <taxon>Bacillati</taxon>
        <taxon>Actinomycetota</taxon>
        <taxon>Actinomycetes</taxon>
        <taxon>Kitasatosporales</taxon>
        <taxon>Streptomycetaceae</taxon>
        <taxon>Wenjunlia</taxon>
    </lineage>
</organism>
<dbReference type="PANTHER" id="PTHR45790:SF4">
    <property type="entry name" value="COBALT-PRECORRIN-4 C(11)-METHYLTRANSFERASE"/>
    <property type="match status" value="1"/>
</dbReference>